<feature type="region of interest" description="Disordered" evidence="2">
    <location>
        <begin position="229"/>
        <end position="254"/>
    </location>
</feature>
<dbReference type="EMBL" id="CP136894">
    <property type="protein sequence ID" value="WOL07763.1"/>
    <property type="molecule type" value="Genomic_DNA"/>
</dbReference>
<evidence type="ECO:0000256" key="2">
    <source>
        <dbReference type="SAM" id="MobiDB-lite"/>
    </source>
</evidence>
<protein>
    <recommendedName>
        <fullName evidence="5">Pericentriolar material 1 protein</fullName>
    </recommendedName>
</protein>
<evidence type="ECO:0000256" key="1">
    <source>
        <dbReference type="SAM" id="Coils"/>
    </source>
</evidence>
<feature type="coiled-coil region" evidence="1">
    <location>
        <begin position="463"/>
        <end position="497"/>
    </location>
</feature>
<feature type="region of interest" description="Disordered" evidence="2">
    <location>
        <begin position="426"/>
        <end position="457"/>
    </location>
</feature>
<evidence type="ECO:0008006" key="5">
    <source>
        <dbReference type="Google" id="ProtNLM"/>
    </source>
</evidence>
<evidence type="ECO:0000313" key="4">
    <source>
        <dbReference type="Proteomes" id="UP001327560"/>
    </source>
</evidence>
<feature type="coiled-coil region" evidence="1">
    <location>
        <begin position="285"/>
        <end position="319"/>
    </location>
</feature>
<gene>
    <name evidence="3" type="ORF">Cni_G16511</name>
</gene>
<dbReference type="InterPro" id="IPR040348">
    <property type="entry name" value="POLAR-like"/>
</dbReference>
<dbReference type="AlphaFoldDB" id="A0AAQ3KIU0"/>
<reference evidence="3 4" key="1">
    <citation type="submission" date="2023-10" db="EMBL/GenBank/DDBJ databases">
        <title>Chromosome-scale genome assembly provides insights into flower coloration mechanisms of Canna indica.</title>
        <authorList>
            <person name="Li C."/>
        </authorList>
    </citation>
    <scope>NUCLEOTIDE SEQUENCE [LARGE SCALE GENOMIC DNA]</scope>
    <source>
        <tissue evidence="3">Flower</tissue>
    </source>
</reference>
<sequence>MDKQMDQKSAKSGGSIFHRLAYKQAAEDCSLNDDKVPHNISIRSMESTADALSDGISSSSVNGDAFVNSGDYVRDHGSLLSLQPWIFKKGNHLRDEEILNVNGMCSEKCEYATDCYMSNSLPKISPQSVSLGYAHARGQSYLRTRRSRRSSNKTFSSMDNCLIPQLYNENFEIEEFVFSSFPPSTRPGLRPFVVTDGSNIISKSSYVPVDVSSEIGMDKVKMEKVSGVSPLPKLRTPKRKSRETPHEKLGSSNIQRARKVTHHKDSLDGVHTFSIGFSLGIICTILSYRKEIESLNNLLKSSENLVQDLQEELEMKDTLTVKELSNEACGHQKPSDSISKLELIESAGNQVSTSYCPADNVNENKQLNLPMEESRSRIEAELEMELEKLELSMKASSLNGRMSALSELDPDLMADVVHGELKAEMLPGGVSDDQADNASDSRSSSTNHTQNYNYPVSPRELSLRLHEVVRLRLEERVSELERTLQQTQKQLQLVESERLLSGRAFSSSDMGSSSNMDSPTGTNMGEASLAQPFCLNLGGDALHAYNEAYEEFLRVANMEENLPSTTNMNSKHEYSSHLSDQGLMWGLDTQNYHLTKPILEQNLMGKGQINAPKIYVMDDNECNDEDDVEMNMLIEQILERTRQGLPIVQDAQRMLFMDD</sequence>
<dbReference type="GO" id="GO:0008356">
    <property type="term" value="P:asymmetric cell division"/>
    <property type="evidence" value="ECO:0007669"/>
    <property type="project" value="InterPro"/>
</dbReference>
<accession>A0AAQ3KIU0</accession>
<organism evidence="3 4">
    <name type="scientific">Canna indica</name>
    <name type="common">Indian-shot</name>
    <dbReference type="NCBI Taxonomy" id="4628"/>
    <lineage>
        <taxon>Eukaryota</taxon>
        <taxon>Viridiplantae</taxon>
        <taxon>Streptophyta</taxon>
        <taxon>Embryophyta</taxon>
        <taxon>Tracheophyta</taxon>
        <taxon>Spermatophyta</taxon>
        <taxon>Magnoliopsida</taxon>
        <taxon>Liliopsida</taxon>
        <taxon>Zingiberales</taxon>
        <taxon>Cannaceae</taxon>
        <taxon>Canna</taxon>
    </lineage>
</organism>
<keyword evidence="1" id="KW-0175">Coiled coil</keyword>
<dbReference type="PANTHER" id="PTHR33476:SF7">
    <property type="entry name" value="EMB|CAB62613.1"/>
    <property type="match status" value="1"/>
</dbReference>
<dbReference type="PANTHER" id="PTHR33476">
    <property type="entry name" value="EMB|CAB62613.1"/>
    <property type="match status" value="1"/>
</dbReference>
<name>A0AAQ3KIU0_9LILI</name>
<evidence type="ECO:0000313" key="3">
    <source>
        <dbReference type="EMBL" id="WOL07763.1"/>
    </source>
</evidence>
<keyword evidence="4" id="KW-1185">Reference proteome</keyword>
<dbReference type="Proteomes" id="UP001327560">
    <property type="component" value="Chromosome 5"/>
</dbReference>
<feature type="region of interest" description="Disordered" evidence="2">
    <location>
        <begin position="504"/>
        <end position="524"/>
    </location>
</feature>
<feature type="compositionally biased region" description="Low complexity" evidence="2">
    <location>
        <begin position="506"/>
        <end position="518"/>
    </location>
</feature>
<feature type="compositionally biased region" description="Polar residues" evidence="2">
    <location>
        <begin position="436"/>
        <end position="454"/>
    </location>
</feature>
<proteinExistence type="predicted"/>